<evidence type="ECO:0000313" key="29">
    <source>
        <dbReference type="Proteomes" id="UP000190409"/>
    </source>
</evidence>
<dbReference type="PANTHER" id="PTHR23132">
    <property type="entry name" value="D-ALANINE--D-ALANINE LIGASE"/>
    <property type="match status" value="1"/>
</dbReference>
<dbReference type="EMBL" id="NAQV01000035">
    <property type="protein sequence ID" value="RAN61834.1"/>
    <property type="molecule type" value="Genomic_DNA"/>
</dbReference>
<comment type="caution">
    <text evidence="27">The sequence shown here is derived from an EMBL/GenBank/DDBJ whole genome shotgun (WGS) entry which is preliminary data.</text>
</comment>
<feature type="domain" description="ATP-grasp" evidence="26">
    <location>
        <begin position="126"/>
        <end position="331"/>
    </location>
</feature>
<comment type="catalytic activity">
    <reaction evidence="17 22">
        <text>2 D-alanine + ATP = D-alanyl-D-alanine + ADP + phosphate + H(+)</text>
        <dbReference type="Rhea" id="RHEA:11224"/>
        <dbReference type="ChEBI" id="CHEBI:15378"/>
        <dbReference type="ChEBI" id="CHEBI:30616"/>
        <dbReference type="ChEBI" id="CHEBI:43474"/>
        <dbReference type="ChEBI" id="CHEBI:57416"/>
        <dbReference type="ChEBI" id="CHEBI:57822"/>
        <dbReference type="ChEBI" id="CHEBI:456216"/>
        <dbReference type="EC" id="6.3.2.4"/>
    </reaction>
</comment>
<evidence type="ECO:0000256" key="9">
    <source>
        <dbReference type="ARBA" id="ARBA00022723"/>
    </source>
</evidence>
<dbReference type="GO" id="GO:0008716">
    <property type="term" value="F:D-alanine-D-alanine ligase activity"/>
    <property type="evidence" value="ECO:0007669"/>
    <property type="project" value="UniProtKB-UniRule"/>
</dbReference>
<feature type="active site" evidence="23">
    <location>
        <position position="309"/>
    </location>
</feature>
<dbReference type="Gene3D" id="3.40.50.20">
    <property type="match status" value="1"/>
</dbReference>
<feature type="binding site" evidence="24">
    <location>
        <position position="298"/>
    </location>
    <ligand>
        <name>Mg(2+)</name>
        <dbReference type="ChEBI" id="CHEBI:18420"/>
        <label>2</label>
    </ligand>
</feature>
<dbReference type="GO" id="GO:0005829">
    <property type="term" value="C:cytosol"/>
    <property type="evidence" value="ECO:0007669"/>
    <property type="project" value="TreeGrafter"/>
</dbReference>
<dbReference type="GO" id="GO:0005524">
    <property type="term" value="F:ATP binding"/>
    <property type="evidence" value="ECO:0007669"/>
    <property type="project" value="UniProtKB-UniRule"/>
</dbReference>
<keyword evidence="10 25" id="KW-0547">Nucleotide-binding</keyword>
<evidence type="ECO:0000256" key="14">
    <source>
        <dbReference type="ARBA" id="ARBA00022984"/>
    </source>
</evidence>
<dbReference type="SUPFAM" id="SSF52440">
    <property type="entry name" value="PreATP-grasp domain"/>
    <property type="match status" value="1"/>
</dbReference>
<dbReference type="InterPro" id="IPR000291">
    <property type="entry name" value="D-Ala_lig_Van_CS"/>
</dbReference>
<dbReference type="PANTHER" id="PTHR23132:SF25">
    <property type="entry name" value="D-ALANINE--D-ALANINE LIGASE A"/>
    <property type="match status" value="1"/>
</dbReference>
<dbReference type="RefSeq" id="WP_077863326.1">
    <property type="nucleotide sequence ID" value="NZ_CALUAQ010000010.1"/>
</dbReference>
<dbReference type="InterPro" id="IPR016185">
    <property type="entry name" value="PreATP-grasp_dom_sf"/>
</dbReference>
<dbReference type="PROSITE" id="PS00843">
    <property type="entry name" value="DALA_DALA_LIGASE_1"/>
    <property type="match status" value="1"/>
</dbReference>
<evidence type="ECO:0000256" key="8">
    <source>
        <dbReference type="ARBA" id="ARBA00022598"/>
    </source>
</evidence>
<comment type="pathway">
    <text evidence="18">Glycan biosynthesis.</text>
</comment>
<reference evidence="27 29" key="1">
    <citation type="submission" date="2017-01" db="EMBL/GenBank/DDBJ databases">
        <title>Complete Genome Sequence of Dolosigranulum pigrum isolated from a Patient with interstitial lung disease.</title>
        <authorList>
            <person name="Mukhopadhyay R."/>
            <person name="Joaquin J."/>
            <person name="Hogue R."/>
            <person name="Fitzgerald S."/>
            <person name="Jospin G."/>
            <person name="Eisen J.A."/>
            <person name="Chaturvedi V."/>
        </authorList>
    </citation>
    <scope>NUCLEOTIDE SEQUENCE [LARGE SCALE GENOMIC DNA]</scope>
    <source>
        <strain evidence="27 29">15S00348</strain>
    </source>
</reference>
<dbReference type="NCBIfam" id="NF002528">
    <property type="entry name" value="PRK01966.1-4"/>
    <property type="match status" value="1"/>
</dbReference>
<keyword evidence="14 22" id="KW-0573">Peptidoglycan synthesis</keyword>
<gene>
    <name evidence="22" type="primary">ddl</name>
    <name evidence="28" type="ORF">B8A44_08720</name>
    <name evidence="27" type="ORF">BWX42_09900</name>
</gene>
<dbReference type="Proteomes" id="UP000190409">
    <property type="component" value="Unassembled WGS sequence"/>
</dbReference>
<dbReference type="NCBIfam" id="TIGR01205">
    <property type="entry name" value="D_ala_D_alaTIGR"/>
    <property type="match status" value="1"/>
</dbReference>
<organism evidence="27 29">
    <name type="scientific">Dolosigranulum pigrum</name>
    <dbReference type="NCBI Taxonomy" id="29394"/>
    <lineage>
        <taxon>Bacteria</taxon>
        <taxon>Bacillati</taxon>
        <taxon>Bacillota</taxon>
        <taxon>Bacilli</taxon>
        <taxon>Lactobacillales</taxon>
        <taxon>Carnobacteriaceae</taxon>
        <taxon>Dolosigranulum</taxon>
    </lineage>
</organism>
<evidence type="ECO:0000256" key="22">
    <source>
        <dbReference type="HAMAP-Rule" id="MF_00047"/>
    </source>
</evidence>
<dbReference type="PROSITE" id="PS50975">
    <property type="entry name" value="ATP_GRASP"/>
    <property type="match status" value="1"/>
</dbReference>
<evidence type="ECO:0000256" key="18">
    <source>
        <dbReference type="ARBA" id="ARBA00060592"/>
    </source>
</evidence>
<evidence type="ECO:0000256" key="3">
    <source>
        <dbReference type="ARBA" id="ARBA00004496"/>
    </source>
</evidence>
<dbReference type="NCBIfam" id="NF002526">
    <property type="entry name" value="PRK01966.1-2"/>
    <property type="match status" value="1"/>
</dbReference>
<keyword evidence="9 24" id="KW-0479">Metal-binding</keyword>
<proteinExistence type="inferred from homology"/>
<dbReference type="Pfam" id="PF01820">
    <property type="entry name" value="Dala_Dala_lig_N"/>
    <property type="match status" value="1"/>
</dbReference>
<dbReference type="GO" id="GO:0008360">
    <property type="term" value="P:regulation of cell shape"/>
    <property type="evidence" value="ECO:0007669"/>
    <property type="project" value="UniProtKB-KW"/>
</dbReference>
<comment type="pathway">
    <text evidence="4 22">Cell wall biogenesis; peptidoglycan biosynthesis.</text>
</comment>
<evidence type="ECO:0000313" key="28">
    <source>
        <dbReference type="EMBL" id="RAN61834.1"/>
    </source>
</evidence>
<feature type="active site" evidence="23">
    <location>
        <position position="13"/>
    </location>
</feature>
<dbReference type="Gene3D" id="3.30.470.20">
    <property type="entry name" value="ATP-grasp fold, B domain"/>
    <property type="match status" value="1"/>
</dbReference>
<dbReference type="AlphaFoldDB" id="A0A1S8KQH6"/>
<keyword evidence="15 24" id="KW-0464">Manganese</keyword>
<name>A0A1S8KQH6_9LACT</name>
<dbReference type="InterPro" id="IPR011127">
    <property type="entry name" value="Dala_Dala_lig_N"/>
</dbReference>
<evidence type="ECO:0000313" key="30">
    <source>
        <dbReference type="Proteomes" id="UP000249099"/>
    </source>
</evidence>
<feature type="active site" evidence="23">
    <location>
        <position position="175"/>
    </location>
</feature>
<evidence type="ECO:0000256" key="21">
    <source>
        <dbReference type="ARBA" id="ARBA00077154"/>
    </source>
</evidence>
<dbReference type="UniPathway" id="UPA00219"/>
<evidence type="ECO:0000256" key="2">
    <source>
        <dbReference type="ARBA" id="ARBA00003921"/>
    </source>
</evidence>
<dbReference type="SUPFAM" id="SSF56059">
    <property type="entry name" value="Glutathione synthetase ATP-binding domain-like"/>
    <property type="match status" value="1"/>
</dbReference>
<dbReference type="GO" id="GO:0071555">
    <property type="term" value="P:cell wall organization"/>
    <property type="evidence" value="ECO:0007669"/>
    <property type="project" value="UniProtKB-KW"/>
</dbReference>
<comment type="cofactor">
    <cofactor evidence="24">
        <name>Mg(2+)</name>
        <dbReference type="ChEBI" id="CHEBI:18420"/>
    </cofactor>
    <cofactor evidence="24">
        <name>Mn(2+)</name>
        <dbReference type="ChEBI" id="CHEBI:29035"/>
    </cofactor>
    <text evidence="24">Binds 2 magnesium or manganese ions per subunit.</text>
</comment>
<evidence type="ECO:0000256" key="12">
    <source>
        <dbReference type="ARBA" id="ARBA00022842"/>
    </source>
</evidence>
<dbReference type="FunFam" id="3.30.1490.20:FF:000007">
    <property type="entry name" value="D-alanine--D-alanine ligase"/>
    <property type="match status" value="1"/>
</dbReference>
<feature type="binding site" evidence="24">
    <location>
        <position position="300"/>
    </location>
    <ligand>
        <name>Mg(2+)</name>
        <dbReference type="ChEBI" id="CHEBI:18420"/>
        <label>2</label>
    </ligand>
</feature>
<evidence type="ECO:0000313" key="27">
    <source>
        <dbReference type="EMBL" id="OOL81960.1"/>
    </source>
</evidence>
<evidence type="ECO:0000256" key="20">
    <source>
        <dbReference type="ARBA" id="ARBA00076288"/>
    </source>
</evidence>
<dbReference type="InterPro" id="IPR005905">
    <property type="entry name" value="D_ala_D_ala"/>
</dbReference>
<dbReference type="EC" id="6.3.2.4" evidence="6 22"/>
<evidence type="ECO:0000256" key="6">
    <source>
        <dbReference type="ARBA" id="ARBA00012216"/>
    </source>
</evidence>
<evidence type="ECO:0000256" key="4">
    <source>
        <dbReference type="ARBA" id="ARBA00004752"/>
    </source>
</evidence>
<comment type="function">
    <text evidence="2 22">Cell wall formation.</text>
</comment>
<dbReference type="EMBL" id="MUYF01000003">
    <property type="protein sequence ID" value="OOL81960.1"/>
    <property type="molecule type" value="Genomic_DNA"/>
</dbReference>
<dbReference type="InterPro" id="IPR013815">
    <property type="entry name" value="ATP_grasp_subdomain_1"/>
</dbReference>
<evidence type="ECO:0000256" key="24">
    <source>
        <dbReference type="PIRSR" id="PIRSR039102-3"/>
    </source>
</evidence>
<protein>
    <recommendedName>
        <fullName evidence="19 22">D-alanine--D-alanine ligase</fullName>
        <ecNumber evidence="6 22">6.3.2.4</ecNumber>
    </recommendedName>
    <alternativeName>
        <fullName evidence="21 22">D-Ala-D-Ala ligase</fullName>
    </alternativeName>
    <alternativeName>
        <fullName evidence="20 22">D-alanylalanine synthetase</fullName>
    </alternativeName>
</protein>
<evidence type="ECO:0000256" key="7">
    <source>
        <dbReference type="ARBA" id="ARBA00022490"/>
    </source>
</evidence>
<reference evidence="28 30" key="2">
    <citation type="submission" date="2017-03" db="EMBL/GenBank/DDBJ databases">
        <title>wgs assembly of Dolosigranulum pigrum KPL CDC strains.</title>
        <authorList>
            <person name="Brugger S.D."/>
            <person name="Pettigrew M."/>
            <person name="Kong Y."/>
            <person name="Lemon K.P."/>
        </authorList>
    </citation>
    <scope>NUCLEOTIDE SEQUENCE [LARGE SCALE GENOMIC DNA]</scope>
    <source>
        <strain evidence="28 30">KPL1931_CDC4294-98</strain>
    </source>
</reference>
<evidence type="ECO:0000256" key="15">
    <source>
        <dbReference type="ARBA" id="ARBA00023211"/>
    </source>
</evidence>
<evidence type="ECO:0000256" key="1">
    <source>
        <dbReference type="ARBA" id="ARBA00001936"/>
    </source>
</evidence>
<evidence type="ECO:0000256" key="19">
    <source>
        <dbReference type="ARBA" id="ARBA00068427"/>
    </source>
</evidence>
<dbReference type="InterPro" id="IPR011095">
    <property type="entry name" value="Dala_Dala_lig_C"/>
</dbReference>
<evidence type="ECO:0000256" key="11">
    <source>
        <dbReference type="ARBA" id="ARBA00022840"/>
    </source>
</evidence>
<comment type="similarity">
    <text evidence="5 22">Belongs to the D-alanine--D-alanine ligase family.</text>
</comment>
<evidence type="ECO:0000256" key="5">
    <source>
        <dbReference type="ARBA" id="ARBA00010871"/>
    </source>
</evidence>
<accession>A0A1S8KQH6</accession>
<comment type="subcellular location">
    <subcellularLocation>
        <location evidence="3 22">Cytoplasm</location>
    </subcellularLocation>
</comment>
<dbReference type="GO" id="GO:0046872">
    <property type="term" value="F:metal ion binding"/>
    <property type="evidence" value="ECO:0007669"/>
    <property type="project" value="UniProtKB-KW"/>
</dbReference>
<evidence type="ECO:0000256" key="17">
    <source>
        <dbReference type="ARBA" id="ARBA00047614"/>
    </source>
</evidence>
<keyword evidence="7 22" id="KW-0963">Cytoplasm</keyword>
<dbReference type="GO" id="GO:0009252">
    <property type="term" value="P:peptidoglycan biosynthetic process"/>
    <property type="evidence" value="ECO:0007669"/>
    <property type="project" value="UniProtKB-UniRule"/>
</dbReference>
<evidence type="ECO:0000256" key="23">
    <source>
        <dbReference type="PIRSR" id="PIRSR039102-1"/>
    </source>
</evidence>
<keyword evidence="16 22" id="KW-0961">Cell wall biogenesis/degradation</keyword>
<keyword evidence="13 22" id="KW-0133">Cell shape</keyword>
<sequence>MNIFVLYGGKSAEHDVSIISAYNILKEVYYQYYTATPIYITREGQWMRKATITSVDDVPTHAAMTEDLEPFSIEALKADDSIVFPVLHGPNGEDGTMQGLFEVMDVPYVGCGVLASSTGMDKIVSKVLFDAAGIPILPYEAVTPAEWQAKKYEVITRVELNLLYPVYVKPANLGSSVGISEVKNTDELIEAIDLAFEYDHRVLVDQGIEAREVEIAVLGNDDVNVSVVGELVKDTQFYDYKAKYESNDVGLRIPAQLEDETVSRIKKYAADAFLATDGSGLMRADFFVTADNDIFINEVNTFPGFTPISMYPKLWEATGLSYGDLIEELIQLGLRRHKSRQMSSMKDR</sequence>
<dbReference type="HAMAP" id="MF_00047">
    <property type="entry name" value="Dala_Dala_lig"/>
    <property type="match status" value="1"/>
</dbReference>
<evidence type="ECO:0000256" key="13">
    <source>
        <dbReference type="ARBA" id="ARBA00022960"/>
    </source>
</evidence>
<dbReference type="Proteomes" id="UP000249099">
    <property type="component" value="Unassembled WGS sequence"/>
</dbReference>
<dbReference type="PIRSF" id="PIRSF039102">
    <property type="entry name" value="Ddl/VanB"/>
    <property type="match status" value="1"/>
</dbReference>
<evidence type="ECO:0000256" key="10">
    <source>
        <dbReference type="ARBA" id="ARBA00022741"/>
    </source>
</evidence>
<keyword evidence="11 25" id="KW-0067">ATP-binding</keyword>
<keyword evidence="8 22" id="KW-0436">Ligase</keyword>
<comment type="cofactor">
    <cofactor evidence="1">
        <name>Mn(2+)</name>
        <dbReference type="ChEBI" id="CHEBI:29035"/>
    </cofactor>
</comment>
<evidence type="ECO:0000256" key="16">
    <source>
        <dbReference type="ARBA" id="ARBA00023316"/>
    </source>
</evidence>
<evidence type="ECO:0000259" key="26">
    <source>
        <dbReference type="PROSITE" id="PS50975"/>
    </source>
</evidence>
<evidence type="ECO:0000256" key="25">
    <source>
        <dbReference type="PROSITE-ProRule" id="PRU00409"/>
    </source>
</evidence>
<dbReference type="Pfam" id="PF07478">
    <property type="entry name" value="Dala_Dala_lig_C"/>
    <property type="match status" value="1"/>
</dbReference>
<feature type="binding site" evidence="24">
    <location>
        <position position="298"/>
    </location>
    <ligand>
        <name>Mg(2+)</name>
        <dbReference type="ChEBI" id="CHEBI:18420"/>
        <label>1</label>
    </ligand>
</feature>
<feature type="binding site" evidence="24">
    <location>
        <position position="285"/>
    </location>
    <ligand>
        <name>Mg(2+)</name>
        <dbReference type="ChEBI" id="CHEBI:18420"/>
        <label>1</label>
    </ligand>
</feature>
<dbReference type="FunFam" id="3.30.470.20:FF:000008">
    <property type="entry name" value="D-alanine--D-alanine ligase"/>
    <property type="match status" value="1"/>
</dbReference>
<dbReference type="InterPro" id="IPR011761">
    <property type="entry name" value="ATP-grasp"/>
</dbReference>
<dbReference type="Gene3D" id="3.30.1490.20">
    <property type="entry name" value="ATP-grasp fold, A domain"/>
    <property type="match status" value="1"/>
</dbReference>
<keyword evidence="12 24" id="KW-0460">Magnesium</keyword>